<dbReference type="AlphaFoldDB" id="A0AAC9BE80"/>
<dbReference type="EMBL" id="CP012605">
    <property type="protein sequence ID" value="ANH71305.1"/>
    <property type="molecule type" value="Genomic_DNA"/>
</dbReference>
<gene>
    <name evidence="1" type="ORF">ACS15_3874</name>
</gene>
<protein>
    <submittedName>
        <fullName evidence="1">Uncharacterized protein</fullName>
    </submittedName>
</protein>
<organism evidence="1 2">
    <name type="scientific">Ralstonia insidiosa</name>
    <dbReference type="NCBI Taxonomy" id="190721"/>
    <lineage>
        <taxon>Bacteria</taxon>
        <taxon>Pseudomonadati</taxon>
        <taxon>Pseudomonadota</taxon>
        <taxon>Betaproteobacteria</taxon>
        <taxon>Burkholderiales</taxon>
        <taxon>Burkholderiaceae</taxon>
        <taxon>Ralstonia</taxon>
    </lineage>
</organism>
<reference evidence="1 2" key="1">
    <citation type="submission" date="2015-09" db="EMBL/GenBank/DDBJ databases">
        <authorList>
            <person name="Xu Y."/>
            <person name="Nagy A."/>
            <person name="Liu N.T."/>
            <person name="Nou X."/>
        </authorList>
    </citation>
    <scope>NUCLEOTIDE SEQUENCE [LARGE SCALE GENOMIC DNA]</scope>
    <source>
        <strain evidence="1 2">FC1138</strain>
    </source>
</reference>
<dbReference type="KEGG" id="rin:ACS15_3874"/>
<evidence type="ECO:0000313" key="2">
    <source>
        <dbReference type="Proteomes" id="UP000077927"/>
    </source>
</evidence>
<evidence type="ECO:0000313" key="1">
    <source>
        <dbReference type="EMBL" id="ANH71305.1"/>
    </source>
</evidence>
<proteinExistence type="predicted"/>
<name>A0AAC9BE80_9RALS</name>
<sequence>MITTLSTEHHETTQRHGRIASGLLYNHHFLTRRFDDWLAGARES</sequence>
<accession>A0AAC9BE80</accession>
<dbReference type="Proteomes" id="UP000077927">
    <property type="component" value="Chromosome 1"/>
</dbReference>